<reference evidence="11 12" key="1">
    <citation type="submission" date="2016-10" db="EMBL/GenBank/DDBJ databases">
        <authorList>
            <person name="de Groot N.N."/>
        </authorList>
    </citation>
    <scope>NUCLEOTIDE SEQUENCE [LARGE SCALE GENOMIC DNA]</scope>
    <source>
        <strain evidence="11 12">AA1</strain>
    </source>
</reference>
<dbReference type="InterPro" id="IPR011060">
    <property type="entry name" value="RibuloseP-bd_barrel"/>
</dbReference>
<evidence type="ECO:0000256" key="10">
    <source>
        <dbReference type="RuleBase" id="RU003662"/>
    </source>
</evidence>
<dbReference type="NCBIfam" id="TIGR00262">
    <property type="entry name" value="trpA"/>
    <property type="match status" value="1"/>
</dbReference>
<evidence type="ECO:0000256" key="6">
    <source>
        <dbReference type="ARBA" id="ARBA00023141"/>
    </source>
</evidence>
<dbReference type="UniPathway" id="UPA00035">
    <property type="reaction ID" value="UER00044"/>
</dbReference>
<comment type="catalytic activity">
    <reaction evidence="8 9">
        <text>(1S,2R)-1-C-(indol-3-yl)glycerol 3-phosphate + L-serine = D-glyceraldehyde 3-phosphate + L-tryptophan + H2O</text>
        <dbReference type="Rhea" id="RHEA:10532"/>
        <dbReference type="ChEBI" id="CHEBI:15377"/>
        <dbReference type="ChEBI" id="CHEBI:33384"/>
        <dbReference type="ChEBI" id="CHEBI:57912"/>
        <dbReference type="ChEBI" id="CHEBI:58866"/>
        <dbReference type="ChEBI" id="CHEBI:59776"/>
        <dbReference type="EC" id="4.2.1.20"/>
    </reaction>
</comment>
<evidence type="ECO:0000313" key="12">
    <source>
        <dbReference type="Proteomes" id="UP000198870"/>
    </source>
</evidence>
<dbReference type="STRING" id="419481.SAMN05216233_106183"/>
<evidence type="ECO:0000313" key="11">
    <source>
        <dbReference type="EMBL" id="SCY29653.1"/>
    </source>
</evidence>
<dbReference type="GO" id="GO:0005829">
    <property type="term" value="C:cytosol"/>
    <property type="evidence" value="ECO:0007669"/>
    <property type="project" value="TreeGrafter"/>
</dbReference>
<dbReference type="EC" id="4.2.1.20" evidence="9"/>
<evidence type="ECO:0000256" key="8">
    <source>
        <dbReference type="ARBA" id="ARBA00049047"/>
    </source>
</evidence>
<gene>
    <name evidence="9" type="primary">trpA</name>
    <name evidence="11" type="ORF">SAMN05216233_106183</name>
</gene>
<comment type="similarity">
    <text evidence="9 10">Belongs to the TrpA family.</text>
</comment>
<dbReference type="InterPro" id="IPR002028">
    <property type="entry name" value="Trp_synthase_suA"/>
</dbReference>
<dbReference type="RefSeq" id="WP_092210616.1">
    <property type="nucleotide sequence ID" value="NZ_FMUX01000006.1"/>
</dbReference>
<feature type="active site" description="Proton acceptor" evidence="9">
    <location>
        <position position="60"/>
    </location>
</feature>
<keyword evidence="12" id="KW-1185">Reference proteome</keyword>
<dbReference type="Gene3D" id="3.20.20.70">
    <property type="entry name" value="Aldolase class I"/>
    <property type="match status" value="1"/>
</dbReference>
<keyword evidence="5 9" id="KW-0822">Tryptophan biosynthesis</keyword>
<protein>
    <recommendedName>
        <fullName evidence="9">Tryptophan synthase alpha chain</fullName>
        <ecNumber evidence="9">4.2.1.20</ecNumber>
    </recommendedName>
</protein>
<comment type="function">
    <text evidence="1 9">The alpha subunit is responsible for the aldol cleavage of indoleglycerol phosphate to indole and glyceraldehyde 3-phosphate.</text>
</comment>
<feature type="active site" description="Proton acceptor" evidence="9">
    <location>
        <position position="49"/>
    </location>
</feature>
<keyword evidence="6 9" id="KW-0057">Aromatic amino acid biosynthesis</keyword>
<organism evidence="11 12">
    <name type="scientific">Desulfoluna spongiiphila</name>
    <dbReference type="NCBI Taxonomy" id="419481"/>
    <lineage>
        <taxon>Bacteria</taxon>
        <taxon>Pseudomonadati</taxon>
        <taxon>Thermodesulfobacteriota</taxon>
        <taxon>Desulfobacteria</taxon>
        <taxon>Desulfobacterales</taxon>
        <taxon>Desulfolunaceae</taxon>
        <taxon>Desulfoluna</taxon>
    </lineage>
</organism>
<proteinExistence type="inferred from homology"/>
<evidence type="ECO:0000256" key="9">
    <source>
        <dbReference type="HAMAP-Rule" id="MF_00131"/>
    </source>
</evidence>
<dbReference type="FunFam" id="3.20.20.70:FF:000037">
    <property type="entry name" value="Tryptophan synthase alpha chain"/>
    <property type="match status" value="1"/>
</dbReference>
<evidence type="ECO:0000256" key="2">
    <source>
        <dbReference type="ARBA" id="ARBA00004733"/>
    </source>
</evidence>
<name>A0A1G5ERP2_9BACT</name>
<dbReference type="SUPFAM" id="SSF51366">
    <property type="entry name" value="Ribulose-phoshate binding barrel"/>
    <property type="match status" value="1"/>
</dbReference>
<dbReference type="OrthoDB" id="9804578at2"/>
<dbReference type="EMBL" id="FMUX01000006">
    <property type="protein sequence ID" value="SCY29653.1"/>
    <property type="molecule type" value="Genomic_DNA"/>
</dbReference>
<dbReference type="Proteomes" id="UP000198870">
    <property type="component" value="Unassembled WGS sequence"/>
</dbReference>
<dbReference type="Pfam" id="PF00290">
    <property type="entry name" value="Trp_syntA"/>
    <property type="match status" value="1"/>
</dbReference>
<sequence length="264" mass="28137">MKRIDDRFKKLKEKGEKALVGFVTACDPDYDTSLALIKEMCEAGLDVLELGIPFSDPTADGPVIQRSSERALKNGATVRRILKLVEAIRGFTDIPVILFSYTNPLLAFGYEAFARSAAKAGADGVLVVDMPPEESDELNRALEAQALSLIRLMAPTTDGQRAPMVAGAASGFLYLISMVGVTGSGGLDAGAVEALYDRVKALSPVPVCVGFGISTPDDVGAIARFADGVVIGSAFERLIETNLENPELPNIIGDQTRAYKARTR</sequence>
<evidence type="ECO:0000256" key="3">
    <source>
        <dbReference type="ARBA" id="ARBA00011270"/>
    </source>
</evidence>
<keyword evidence="4 9" id="KW-0028">Amino-acid biosynthesis</keyword>
<evidence type="ECO:0000256" key="4">
    <source>
        <dbReference type="ARBA" id="ARBA00022605"/>
    </source>
</evidence>
<keyword evidence="7 9" id="KW-0456">Lyase</keyword>
<evidence type="ECO:0000256" key="7">
    <source>
        <dbReference type="ARBA" id="ARBA00023239"/>
    </source>
</evidence>
<dbReference type="PANTHER" id="PTHR43406:SF1">
    <property type="entry name" value="TRYPTOPHAN SYNTHASE ALPHA CHAIN, CHLOROPLASTIC"/>
    <property type="match status" value="1"/>
</dbReference>
<comment type="pathway">
    <text evidence="2 9">Amino-acid biosynthesis; L-tryptophan biosynthesis; L-tryptophan from chorismate: step 5/5.</text>
</comment>
<comment type="subunit">
    <text evidence="3 9">Tetramer of two alpha and two beta chains.</text>
</comment>
<dbReference type="InterPro" id="IPR013785">
    <property type="entry name" value="Aldolase_TIM"/>
</dbReference>
<dbReference type="GO" id="GO:0004834">
    <property type="term" value="F:tryptophan synthase activity"/>
    <property type="evidence" value="ECO:0007669"/>
    <property type="project" value="UniProtKB-UniRule"/>
</dbReference>
<evidence type="ECO:0000256" key="5">
    <source>
        <dbReference type="ARBA" id="ARBA00022822"/>
    </source>
</evidence>
<accession>A0A1G5ERP2</accession>
<dbReference type="CDD" id="cd04724">
    <property type="entry name" value="Tryptophan_synthase_alpha"/>
    <property type="match status" value="1"/>
</dbReference>
<dbReference type="HAMAP" id="MF_00131">
    <property type="entry name" value="Trp_synth_alpha"/>
    <property type="match status" value="1"/>
</dbReference>
<evidence type="ECO:0000256" key="1">
    <source>
        <dbReference type="ARBA" id="ARBA00003365"/>
    </source>
</evidence>
<dbReference type="AlphaFoldDB" id="A0A1G5ERP2"/>
<dbReference type="PANTHER" id="PTHR43406">
    <property type="entry name" value="TRYPTOPHAN SYNTHASE, ALPHA CHAIN"/>
    <property type="match status" value="1"/>
</dbReference>